<reference evidence="1" key="2">
    <citation type="submission" date="2025-08" db="UniProtKB">
        <authorList>
            <consortium name="Ensembl"/>
        </authorList>
    </citation>
    <scope>IDENTIFICATION</scope>
</reference>
<keyword evidence="2" id="KW-1185">Reference proteome</keyword>
<organism evidence="1 2">
    <name type="scientific">Ciona intestinalis</name>
    <name type="common">Transparent sea squirt</name>
    <name type="synonym">Ascidia intestinalis</name>
    <dbReference type="NCBI Taxonomy" id="7719"/>
    <lineage>
        <taxon>Eukaryota</taxon>
        <taxon>Metazoa</taxon>
        <taxon>Chordata</taxon>
        <taxon>Tunicata</taxon>
        <taxon>Ascidiacea</taxon>
        <taxon>Phlebobranchia</taxon>
        <taxon>Cionidae</taxon>
        <taxon>Ciona</taxon>
    </lineage>
</organism>
<proteinExistence type="predicted"/>
<dbReference type="Proteomes" id="UP000008144">
    <property type="component" value="Unassembled WGS sequence"/>
</dbReference>
<protein>
    <submittedName>
        <fullName evidence="1">Uncharacterized protein</fullName>
    </submittedName>
</protein>
<dbReference type="Ensembl" id="ENSCINT00000031381.1">
    <property type="protein sequence ID" value="ENSCINP00000030197.1"/>
    <property type="gene ID" value="ENSCING00000023979.1"/>
</dbReference>
<dbReference type="InParanoid" id="H2XKL5"/>
<reference evidence="2" key="1">
    <citation type="journal article" date="2002" name="Science">
        <title>The draft genome of Ciona intestinalis: insights into chordate and vertebrate origins.</title>
        <authorList>
            <person name="Dehal P."/>
            <person name="Satou Y."/>
            <person name="Campbell R.K."/>
            <person name="Chapman J."/>
            <person name="Degnan B."/>
            <person name="De Tomaso A."/>
            <person name="Davidson B."/>
            <person name="Di Gregorio A."/>
            <person name="Gelpke M."/>
            <person name="Goodstein D.M."/>
            <person name="Harafuji N."/>
            <person name="Hastings K.E."/>
            <person name="Ho I."/>
            <person name="Hotta K."/>
            <person name="Huang W."/>
            <person name="Kawashima T."/>
            <person name="Lemaire P."/>
            <person name="Martinez D."/>
            <person name="Meinertzhagen I.A."/>
            <person name="Necula S."/>
            <person name="Nonaka M."/>
            <person name="Putnam N."/>
            <person name="Rash S."/>
            <person name="Saiga H."/>
            <person name="Satake M."/>
            <person name="Terry A."/>
            <person name="Yamada L."/>
            <person name="Wang H.G."/>
            <person name="Awazu S."/>
            <person name="Azumi K."/>
            <person name="Boore J."/>
            <person name="Branno M."/>
            <person name="Chin-Bow S."/>
            <person name="DeSantis R."/>
            <person name="Doyle S."/>
            <person name="Francino P."/>
            <person name="Keys D.N."/>
            <person name="Haga S."/>
            <person name="Hayashi H."/>
            <person name="Hino K."/>
            <person name="Imai K.S."/>
            <person name="Inaba K."/>
            <person name="Kano S."/>
            <person name="Kobayashi K."/>
            <person name="Kobayashi M."/>
            <person name="Lee B.I."/>
            <person name="Makabe K.W."/>
            <person name="Manohar C."/>
            <person name="Matassi G."/>
            <person name="Medina M."/>
            <person name="Mochizuki Y."/>
            <person name="Mount S."/>
            <person name="Morishita T."/>
            <person name="Miura S."/>
            <person name="Nakayama A."/>
            <person name="Nishizaka S."/>
            <person name="Nomoto H."/>
            <person name="Ohta F."/>
            <person name="Oishi K."/>
            <person name="Rigoutsos I."/>
            <person name="Sano M."/>
            <person name="Sasaki A."/>
            <person name="Sasakura Y."/>
            <person name="Shoguchi E."/>
            <person name="Shin-i T."/>
            <person name="Spagnuolo A."/>
            <person name="Stainier D."/>
            <person name="Suzuki M.M."/>
            <person name="Tassy O."/>
            <person name="Takatori N."/>
            <person name="Tokuoka M."/>
            <person name="Yagi K."/>
            <person name="Yoshizaki F."/>
            <person name="Wada S."/>
            <person name="Zhang C."/>
            <person name="Hyatt P.D."/>
            <person name="Larimer F."/>
            <person name="Detter C."/>
            <person name="Doggett N."/>
            <person name="Glavina T."/>
            <person name="Hawkins T."/>
            <person name="Richardson P."/>
            <person name="Lucas S."/>
            <person name="Kohara Y."/>
            <person name="Levine M."/>
            <person name="Satoh N."/>
            <person name="Rokhsar D.S."/>
        </authorList>
    </citation>
    <scope>NUCLEOTIDE SEQUENCE [LARGE SCALE GENOMIC DNA]</scope>
</reference>
<dbReference type="AlphaFoldDB" id="H2XKL5"/>
<name>H2XKL5_CIOIN</name>
<reference evidence="1" key="3">
    <citation type="submission" date="2025-09" db="UniProtKB">
        <authorList>
            <consortium name="Ensembl"/>
        </authorList>
    </citation>
    <scope>IDENTIFICATION</scope>
</reference>
<evidence type="ECO:0000313" key="2">
    <source>
        <dbReference type="Proteomes" id="UP000008144"/>
    </source>
</evidence>
<dbReference type="HOGENOM" id="CLU_2312382_0_0_1"/>
<evidence type="ECO:0000313" key="1">
    <source>
        <dbReference type="Ensembl" id="ENSCINP00000030197.1"/>
    </source>
</evidence>
<sequence>FIITKARASTINLLIEPSLHTTKQKVPICNLQTVVKSILLKQGSSDCREKILLKRSEVATNNFKMRYTMITMRAYGLRMKTFFGGASLYVAVEGAPSTNI</sequence>
<accession>H2XKL5</accession>